<reference evidence="2" key="1">
    <citation type="submission" date="2016-06" db="EMBL/GenBank/DDBJ databases">
        <authorList>
            <person name="Rodrigo-Torres Lidia"/>
            <person name="Arahal R.David."/>
        </authorList>
    </citation>
    <scope>NUCLEOTIDE SEQUENCE [LARGE SCALE GENOMIC DNA]</scope>
    <source>
        <strain evidence="2">CECT 7223</strain>
    </source>
</reference>
<accession>A0A1C3J500</accession>
<dbReference type="Proteomes" id="UP000092876">
    <property type="component" value="Unassembled WGS sequence"/>
</dbReference>
<proteinExistence type="predicted"/>
<dbReference type="EMBL" id="FLQP01000097">
    <property type="protein sequence ID" value="SBS68753.1"/>
    <property type="molecule type" value="Genomic_DNA"/>
</dbReference>
<evidence type="ECO:0000313" key="2">
    <source>
        <dbReference type="Proteomes" id="UP000092876"/>
    </source>
</evidence>
<gene>
    <name evidence="1" type="ORF">VAT7223_04375</name>
</gene>
<protein>
    <submittedName>
        <fullName evidence="1">Uncharacterized protein</fullName>
    </submittedName>
</protein>
<sequence length="82" mass="9182">MQENDTVLRCGNCNKKTSHIRLSASEVKLKQQEKNTLKSRILNIAFGVLLGSHKSKSKISYFKCSVCHAEYDDSESAPHGWG</sequence>
<dbReference type="AlphaFoldDB" id="A0A1C3J500"/>
<organism evidence="1 2">
    <name type="scientific">Vibrio atlanticus</name>
    <dbReference type="NCBI Taxonomy" id="693153"/>
    <lineage>
        <taxon>Bacteria</taxon>
        <taxon>Pseudomonadati</taxon>
        <taxon>Pseudomonadota</taxon>
        <taxon>Gammaproteobacteria</taxon>
        <taxon>Vibrionales</taxon>
        <taxon>Vibrionaceae</taxon>
        <taxon>Vibrio</taxon>
    </lineage>
</organism>
<name>A0A1C3J500_9VIBR</name>
<evidence type="ECO:0000313" key="1">
    <source>
        <dbReference type="EMBL" id="SBS68753.1"/>
    </source>
</evidence>